<dbReference type="EMBL" id="JAIQUM010000118">
    <property type="protein sequence ID" value="MBZ5753525.1"/>
    <property type="molecule type" value="Genomic_DNA"/>
</dbReference>
<dbReference type="RefSeq" id="WP_224141941.1">
    <property type="nucleotide sequence ID" value="NZ_JAIQUM010000118.1"/>
</dbReference>
<name>A0ABS7UYX3_9BACI</name>
<evidence type="ECO:0000313" key="2">
    <source>
        <dbReference type="Proteomes" id="UP001165287"/>
    </source>
</evidence>
<comment type="caution">
    <text evidence="1">The sequence shown here is derived from an EMBL/GenBank/DDBJ whole genome shotgun (WGS) entry which is preliminary data.</text>
</comment>
<dbReference type="Proteomes" id="UP001165287">
    <property type="component" value="Unassembled WGS sequence"/>
</dbReference>
<protein>
    <recommendedName>
        <fullName evidence="3">MerR family transcriptional regulator</fullName>
    </recommendedName>
</protein>
<evidence type="ECO:0000313" key="1">
    <source>
        <dbReference type="EMBL" id="MBZ5753525.1"/>
    </source>
</evidence>
<reference evidence="1" key="1">
    <citation type="submission" date="2024-05" db="EMBL/GenBank/DDBJ databases">
        <title>Metabacillus sp. nov., isolated from the rhizosphere soil of tomato plants.</title>
        <authorList>
            <person name="Ma R."/>
        </authorList>
    </citation>
    <scope>NUCLEOTIDE SEQUENCE</scope>
    <source>
        <strain evidence="1">DBTR6</strain>
    </source>
</reference>
<accession>A0ABS7UYX3</accession>
<gene>
    <name evidence="1" type="ORF">K9V48_25700</name>
</gene>
<organism evidence="1 2">
    <name type="scientific">Metabacillus rhizolycopersici</name>
    <dbReference type="NCBI Taxonomy" id="2875709"/>
    <lineage>
        <taxon>Bacteria</taxon>
        <taxon>Bacillati</taxon>
        <taxon>Bacillota</taxon>
        <taxon>Bacilli</taxon>
        <taxon>Bacillales</taxon>
        <taxon>Bacillaceae</taxon>
        <taxon>Metabacillus</taxon>
    </lineage>
</organism>
<keyword evidence="2" id="KW-1185">Reference proteome</keyword>
<proteinExistence type="predicted"/>
<evidence type="ECO:0008006" key="3">
    <source>
        <dbReference type="Google" id="ProtNLM"/>
    </source>
</evidence>
<sequence>MNEPVNTTYWQITEFAEKVTENIDGSVHYNTVAKWFNKLETMGVHYVSRAAGEKIYDELDLEIGVFIHQKRAEKWRLDVIFENLPKYTETRPFPDEWEGESSPTLNYSEIEEAIIRKMSAKMQDQLIAAQKEIANTIEQVAMSKISSLLPQPKTEDEIRTERLNHALLQMKLNNKLEEAALDQWNKQPDHIRVRKVGFFRKEENYEEKDRFIRNYKNQNMERVLREELDIE</sequence>